<dbReference type="Proteomes" id="UP000267516">
    <property type="component" value="Segment"/>
</dbReference>
<dbReference type="EMBL" id="MF768985">
    <property type="protein sequence ID" value="ATU84021.1"/>
    <property type="molecule type" value="Genomic_DNA"/>
</dbReference>
<evidence type="ECO:0000313" key="1">
    <source>
        <dbReference type="EMBL" id="ATU84021.1"/>
    </source>
</evidence>
<proteinExistence type="predicted"/>
<sequence length="69" mass="7969">MRNSVSAISSNSDWIVSWIANSRRSAAMMFTRQRLLDKCACGGGYPPYIYTPQRRRDEKHGILYIIFIV</sequence>
<reference evidence="1" key="1">
    <citation type="journal article" date="2018" name="Aquaculture">
        <title>Complete genome sequence of a white spot syndrome virus associated with a disease incursion in Australia.</title>
        <authorList>
            <person name="Oakey J."/>
            <person name="Smith C.S."/>
        </authorList>
    </citation>
    <scope>NUCLEOTIDE SEQUENCE [LARGE SCALE GENOMIC DNA]</scope>
    <source>
        <strain evidence="1">WSSV-AU</strain>
    </source>
</reference>
<name>A0A2D3I6H8_9VIRU</name>
<protein>
    <submittedName>
        <fullName evidence="1">ORF1072</fullName>
    </submittedName>
</protein>
<organism evidence="1">
    <name type="scientific">White spot syndrome virus</name>
    <dbReference type="NCBI Taxonomy" id="342409"/>
    <lineage>
        <taxon>Viruses</taxon>
        <taxon>Viruses incertae sedis</taxon>
        <taxon>Naldaviricetes</taxon>
        <taxon>Nimaviridae</taxon>
        <taxon>Whispovirus</taxon>
    </lineage>
</organism>
<accession>A0A2D3I6H8</accession>